<dbReference type="PANTHER" id="PTHR43664">
    <property type="entry name" value="MONOAMINE OXIDASE-RELATED"/>
    <property type="match status" value="1"/>
</dbReference>
<comment type="similarity">
    <text evidence="1">Belongs to the enoyl-CoA hydratase/isomerase family.</text>
</comment>
<evidence type="ECO:0000259" key="2">
    <source>
        <dbReference type="Pfam" id="PF01575"/>
    </source>
</evidence>
<dbReference type="AlphaFoldDB" id="A0A839ND83"/>
<evidence type="ECO:0000313" key="3">
    <source>
        <dbReference type="EMBL" id="MBB2893586.1"/>
    </source>
</evidence>
<dbReference type="InterPro" id="IPR029069">
    <property type="entry name" value="HotDog_dom_sf"/>
</dbReference>
<feature type="domain" description="MaoC-like" evidence="2">
    <location>
        <begin position="11"/>
        <end position="110"/>
    </location>
</feature>
<organism evidence="3 4">
    <name type="scientific">Flexivirga oryzae</name>
    <dbReference type="NCBI Taxonomy" id="1794944"/>
    <lineage>
        <taxon>Bacteria</taxon>
        <taxon>Bacillati</taxon>
        <taxon>Actinomycetota</taxon>
        <taxon>Actinomycetes</taxon>
        <taxon>Micrococcales</taxon>
        <taxon>Dermacoccaceae</taxon>
        <taxon>Flexivirga</taxon>
    </lineage>
</organism>
<dbReference type="Proteomes" id="UP000559182">
    <property type="component" value="Unassembled WGS sequence"/>
</dbReference>
<reference evidence="3 4" key="1">
    <citation type="submission" date="2020-08" db="EMBL/GenBank/DDBJ databases">
        <title>Sequencing the genomes of 1000 actinobacteria strains.</title>
        <authorList>
            <person name="Klenk H.-P."/>
        </authorList>
    </citation>
    <scope>NUCLEOTIDE SEQUENCE [LARGE SCALE GENOMIC DNA]</scope>
    <source>
        <strain evidence="3 4">DSM 105369</strain>
    </source>
</reference>
<gene>
    <name evidence="3" type="ORF">FHU39_003617</name>
</gene>
<dbReference type="EMBL" id="JACHVQ010000003">
    <property type="protein sequence ID" value="MBB2893586.1"/>
    <property type="molecule type" value="Genomic_DNA"/>
</dbReference>
<dbReference type="InterPro" id="IPR002539">
    <property type="entry name" value="MaoC-like_dom"/>
</dbReference>
<dbReference type="SUPFAM" id="SSF54637">
    <property type="entry name" value="Thioesterase/thiol ester dehydrase-isomerase"/>
    <property type="match status" value="1"/>
</dbReference>
<dbReference type="RefSeq" id="WP_183322059.1">
    <property type="nucleotide sequence ID" value="NZ_JACHVQ010000003.1"/>
</dbReference>
<proteinExistence type="inferred from homology"/>
<sequence length="148" mass="16513">MSLYFEDLEVGQRYVSLARTVTETDLTVFSMMSGDWNPIHSDVEFARRTPSGQRLVHGVFGIALVTGLMDRAGWFADSAVAMLSIDDWRFVKRLLIGDTLHCEMEISSLRLTSSGTTGVVGRTFRLINQDDDVVQEGRCPALIRLRAA</sequence>
<dbReference type="PANTHER" id="PTHR43664:SF1">
    <property type="entry name" value="BETA-METHYLMALYL-COA DEHYDRATASE"/>
    <property type="match status" value="1"/>
</dbReference>
<accession>A0A839ND83</accession>
<evidence type="ECO:0000313" key="4">
    <source>
        <dbReference type="Proteomes" id="UP000559182"/>
    </source>
</evidence>
<dbReference type="Gene3D" id="3.10.129.10">
    <property type="entry name" value="Hotdog Thioesterase"/>
    <property type="match status" value="1"/>
</dbReference>
<evidence type="ECO:0000256" key="1">
    <source>
        <dbReference type="ARBA" id="ARBA00005254"/>
    </source>
</evidence>
<protein>
    <submittedName>
        <fullName evidence="3">Acyl dehydratase</fullName>
    </submittedName>
</protein>
<dbReference type="InterPro" id="IPR052342">
    <property type="entry name" value="MCH/BMMD"/>
</dbReference>
<dbReference type="Pfam" id="PF01575">
    <property type="entry name" value="MaoC_dehydratas"/>
    <property type="match status" value="1"/>
</dbReference>
<name>A0A839ND83_9MICO</name>
<comment type="caution">
    <text evidence="3">The sequence shown here is derived from an EMBL/GenBank/DDBJ whole genome shotgun (WGS) entry which is preliminary data.</text>
</comment>
<keyword evidence="4" id="KW-1185">Reference proteome</keyword>